<dbReference type="AlphaFoldDB" id="I4EH47"/>
<evidence type="ECO:0000313" key="2">
    <source>
        <dbReference type="Proteomes" id="UP000004221"/>
    </source>
</evidence>
<evidence type="ECO:0000313" key="1">
    <source>
        <dbReference type="EMBL" id="CCF84009.1"/>
    </source>
</evidence>
<proteinExistence type="predicted"/>
<keyword evidence="2" id="KW-1185">Reference proteome</keyword>
<gene>
    <name evidence="1" type="ORF">NITHO_3000003</name>
</gene>
<dbReference type="EMBL" id="CAGS01000225">
    <property type="protein sequence ID" value="CCF84009.1"/>
    <property type="molecule type" value="Genomic_DNA"/>
</dbReference>
<dbReference type="Proteomes" id="UP000004221">
    <property type="component" value="Unassembled WGS sequence"/>
</dbReference>
<name>I4EH47_9BACT</name>
<sequence length="126" mass="14036">MDIAGLSKSQDFRKIVDELRRDPGRAAAFDIQSGAERARIERVALDRAAKEIRSIKPDDGVEFARKVRELFVTPRSLEKEIRAIESFVPDLIPVAARHHVPLDLAAAMLRAYVNEPDMVGTGRQGS</sequence>
<accession>I4EH47</accession>
<protein>
    <submittedName>
        <fullName evidence="1">Uncharacterized protein</fullName>
    </submittedName>
</protein>
<reference evidence="1 2" key="1">
    <citation type="journal article" date="2012" name="ISME J.">
        <title>Nitrification expanded: discovery, physiology and genomics of a nitrite-oxidizing bacterium from the phylum Chloroflexi.</title>
        <authorList>
            <person name="Sorokin D.Y."/>
            <person name="Lucker S."/>
            <person name="Vejmelkova D."/>
            <person name="Kostrikina N.A."/>
            <person name="Kleerebezem R."/>
            <person name="Rijpstra W.I."/>
            <person name="Damste J.S."/>
            <person name="Le Paslier D."/>
            <person name="Muyzer G."/>
            <person name="Wagner M."/>
            <person name="van Loosdrecht M.C."/>
            <person name="Daims H."/>
        </authorList>
    </citation>
    <scope>NUCLEOTIDE SEQUENCE [LARGE SCALE GENOMIC DNA]</scope>
    <source>
        <strain evidence="2">none</strain>
    </source>
</reference>
<comment type="caution">
    <text evidence="1">The sequence shown here is derived from an EMBL/GenBank/DDBJ whole genome shotgun (WGS) entry which is preliminary data.</text>
</comment>
<organism evidence="1 2">
    <name type="scientific">Nitrolancea hollandica Lb</name>
    <dbReference type="NCBI Taxonomy" id="1129897"/>
    <lineage>
        <taxon>Bacteria</taxon>
        <taxon>Pseudomonadati</taxon>
        <taxon>Thermomicrobiota</taxon>
        <taxon>Thermomicrobia</taxon>
        <taxon>Sphaerobacterales</taxon>
        <taxon>Sphaerobacterineae</taxon>
        <taxon>Sphaerobacteraceae</taxon>
        <taxon>Nitrolancea</taxon>
    </lineage>
</organism>